<dbReference type="InterPro" id="IPR002941">
    <property type="entry name" value="DNA_methylase_N4/N6"/>
</dbReference>
<feature type="domain" description="DNA methylase N-4/N-6" evidence="4">
    <location>
        <begin position="204"/>
        <end position="291"/>
    </location>
</feature>
<comment type="similarity">
    <text evidence="1">Belongs to the N(4)/N(6)-methyltransferase family.</text>
</comment>
<dbReference type="InterPro" id="IPR029063">
    <property type="entry name" value="SAM-dependent_MTases_sf"/>
</dbReference>
<evidence type="ECO:0000256" key="2">
    <source>
        <dbReference type="ARBA" id="ARBA00022603"/>
    </source>
</evidence>
<dbReference type="Pfam" id="PF01555">
    <property type="entry name" value="N6_N4_Mtase"/>
    <property type="match status" value="1"/>
</dbReference>
<reference evidence="5 6" key="1">
    <citation type="submission" date="2023-01" db="EMBL/GenBank/DDBJ databases">
        <title>Genomes from the Australian National Cyanobacteria Reference Collection.</title>
        <authorList>
            <person name="Willis A."/>
            <person name="Lee E.M.F."/>
        </authorList>
    </citation>
    <scope>NUCLEOTIDE SEQUENCE [LARGE SCALE GENOMIC DNA]</scope>
    <source>
        <strain evidence="5 6">CS-1033</strain>
    </source>
</reference>
<proteinExistence type="inferred from homology"/>
<dbReference type="RefSeq" id="WP_280801876.1">
    <property type="nucleotide sequence ID" value="NZ_JANQDP010000002.1"/>
</dbReference>
<dbReference type="GO" id="GO:0008168">
    <property type="term" value="F:methyltransferase activity"/>
    <property type="evidence" value="ECO:0007669"/>
    <property type="project" value="UniProtKB-KW"/>
</dbReference>
<sequence>MNAAKIQHNFYLNFRSIAIQNFIYPDRGGNIKMQNLFAELNFHRLKSDPDFKEDSVREVIILPILKALGYREINIVRSKTLQHPFLKIGSKKRPVNLIPDYVLKLENKFAWVLDAKSPNQNIKSCEHIEQVYSYAIHPEIRTNYFALCNGVEFSLFKTPETDIPILFFALDEIEFYWEKLNQYLSHNSFQSGKNFSYENTTATVKHQGNFNYNTRPLLAEIPVTKRAARRHFGVHGYFTKQAWNVVAEYIKNFSQPGDLILDPFGGSGVTAIEALMNNRKAISIDINPMAVFIVNSLIAPVDFNELSAAFERVKKEYQKKEPTTETEIKKALIKYPYPQGLKLPKGSDVETVEQLFSDKHLAQLGLLKSIIQKEKDKNIKDSLMLMFSGLITRLNLTYHTSNRLVRPGGNCSLFVYYRYRIAPKPLDLDIIKYFELRFQKIVSAKKEMEYYINEKTISHAKIIKHSATDLSFIASESVDYIYTDPPYGKKIPYLDLSVMWNGWLDLKVTEKDYEQEAIEGGEHKKTKDEYNNLIAASIKEMYRVLKFDRWLSFVFAHKDPEFWHLIIDTAEKCGFEYIGAVPQKNGQTSFKKRQNPFTVLSGQLIINFRKVRSPRTIMKANLGMDIAEIVIETIEGIIAKNDGASLEQINDELIIKGLELGFLDLLKKEYSDLTPILIGNFDYDEKPELFTLKKDTKFQSHIDVKLRIKYYLISYLRRMERENNHPGFDTIVLHLLPLLKNGNTPENQTILSVLEDIAERIGEDSWRLKKQGQLSLFDTP</sequence>
<dbReference type="Proteomes" id="UP001212499">
    <property type="component" value="Unassembled WGS sequence"/>
</dbReference>
<dbReference type="Gene3D" id="3.40.50.150">
    <property type="entry name" value="Vaccinia Virus protein VP39"/>
    <property type="match status" value="2"/>
</dbReference>
<dbReference type="GO" id="GO:0032259">
    <property type="term" value="P:methylation"/>
    <property type="evidence" value="ECO:0007669"/>
    <property type="project" value="UniProtKB-KW"/>
</dbReference>
<evidence type="ECO:0000313" key="5">
    <source>
        <dbReference type="EMBL" id="MDB9538272.1"/>
    </source>
</evidence>
<evidence type="ECO:0000259" key="4">
    <source>
        <dbReference type="Pfam" id="PF01555"/>
    </source>
</evidence>
<dbReference type="PROSITE" id="PS00092">
    <property type="entry name" value="N6_MTASE"/>
    <property type="match status" value="1"/>
</dbReference>
<dbReference type="InterPro" id="IPR002052">
    <property type="entry name" value="DNA_methylase_N6_adenine_CS"/>
</dbReference>
<dbReference type="EMBL" id="JAQMUH010000010">
    <property type="protein sequence ID" value="MDB9538272.1"/>
    <property type="molecule type" value="Genomic_DNA"/>
</dbReference>
<gene>
    <name evidence="5" type="ORF">PN457_01070</name>
</gene>
<accession>A0ABT5ALU4</accession>
<dbReference type="PRINTS" id="PR00508">
    <property type="entry name" value="S21N4MTFRASE"/>
</dbReference>
<dbReference type="SUPFAM" id="SSF53335">
    <property type="entry name" value="S-adenosyl-L-methionine-dependent methyltransferases"/>
    <property type="match status" value="3"/>
</dbReference>
<keyword evidence="2 5" id="KW-0489">Methyltransferase</keyword>
<evidence type="ECO:0000313" key="6">
    <source>
        <dbReference type="Proteomes" id="UP001212499"/>
    </source>
</evidence>
<comment type="caution">
    <text evidence="5">The sequence shown here is derived from an EMBL/GenBank/DDBJ whole genome shotgun (WGS) entry which is preliminary data.</text>
</comment>
<protein>
    <submittedName>
        <fullName evidence="5">DNA methyltransferase</fullName>
    </submittedName>
</protein>
<evidence type="ECO:0000256" key="3">
    <source>
        <dbReference type="ARBA" id="ARBA00022679"/>
    </source>
</evidence>
<organism evidence="5 6">
    <name type="scientific">Anabaenopsis arnoldii</name>
    <dbReference type="NCBI Taxonomy" id="2152938"/>
    <lineage>
        <taxon>Bacteria</taxon>
        <taxon>Bacillati</taxon>
        <taxon>Cyanobacteriota</taxon>
        <taxon>Cyanophyceae</taxon>
        <taxon>Nostocales</taxon>
        <taxon>Nodulariaceae</taxon>
        <taxon>Anabaenopsis</taxon>
    </lineage>
</organism>
<keyword evidence="3" id="KW-0808">Transferase</keyword>
<keyword evidence="6" id="KW-1185">Reference proteome</keyword>
<evidence type="ECO:0000256" key="1">
    <source>
        <dbReference type="ARBA" id="ARBA00006594"/>
    </source>
</evidence>
<dbReference type="InterPro" id="IPR001091">
    <property type="entry name" value="RM_Methyltransferase"/>
</dbReference>
<name>A0ABT5ALU4_9CYAN</name>